<evidence type="ECO:0000313" key="1">
    <source>
        <dbReference type="EMBL" id="AEI82506.1"/>
    </source>
</evidence>
<sequence>MFAAGLRHIESFNRGRRISPSPYNSHATTYGSRAMVAVKHEDLSMAFDFVSYAAPMEHNAYVSLDTGRVYWTSDSNDAFDEDIPDDLETSDRYLAIPHKNDLDLGRTLALRFVAQELPACYDQVEGFFQRQGAYSRFKDLLRREGVLEVWYTFEADSVERALRQWCAENGLEILEA</sequence>
<evidence type="ECO:0000313" key="2">
    <source>
        <dbReference type="Proteomes" id="UP000006798"/>
    </source>
</evidence>
<dbReference type="KEGG" id="cnc:CNE_BB1p10980"/>
<protein>
    <submittedName>
        <fullName evidence="1">Uncharacterized protein</fullName>
    </submittedName>
</protein>
<dbReference type="AlphaFoldDB" id="F8GUV2"/>
<dbReference type="Proteomes" id="UP000006798">
    <property type="component" value="Plasmid pBB1"/>
</dbReference>
<accession>F8GUV2</accession>
<organism evidence="1 2">
    <name type="scientific">Cupriavidus necator (strain ATCC 43291 / DSM 13513 / CCUG 52238 / LMG 8453 / N-1)</name>
    <name type="common">Ralstonia eutropha</name>
    <dbReference type="NCBI Taxonomy" id="1042878"/>
    <lineage>
        <taxon>Bacteria</taxon>
        <taxon>Pseudomonadati</taxon>
        <taxon>Pseudomonadota</taxon>
        <taxon>Betaproteobacteria</taxon>
        <taxon>Burkholderiales</taxon>
        <taxon>Burkholderiaceae</taxon>
        <taxon>Cupriavidus</taxon>
    </lineage>
</organism>
<dbReference type="EMBL" id="CP002879">
    <property type="protein sequence ID" value="AEI82506.1"/>
    <property type="molecule type" value="Genomic_DNA"/>
</dbReference>
<name>F8GUV2_CUPNN</name>
<keyword evidence="1" id="KW-0614">Plasmid</keyword>
<reference evidence="1 2" key="1">
    <citation type="journal article" date="2011" name="J. Bacteriol.">
        <title>Complete genome sequence of the type strain Cupriavidus necator N-1.</title>
        <authorList>
            <person name="Poehlein A."/>
            <person name="Kusian B."/>
            <person name="Friedrich B."/>
            <person name="Daniel R."/>
            <person name="Bowien B."/>
        </authorList>
    </citation>
    <scope>NUCLEOTIDE SEQUENCE [LARGE SCALE GENOMIC DNA]</scope>
    <source>
        <strain evidence="2">ATCC 43291 / DSM 13513 / CCUG 52238 / LMG 8453 / N-1</strain>
        <plasmid evidence="1 2">pBB1</plasmid>
    </source>
</reference>
<gene>
    <name evidence="1" type="ordered locus">CNE_BB1p10980</name>
</gene>
<proteinExistence type="predicted"/>
<dbReference type="HOGENOM" id="CLU_149325_0_0_4"/>
<geneLocation type="plasmid" evidence="1 2">
    <name>pBB1</name>
</geneLocation>